<accession>A0ABP9D937</accession>
<organism evidence="3 4">
    <name type="scientific">Kitasatospora terrestris</name>
    <dbReference type="NCBI Taxonomy" id="258051"/>
    <lineage>
        <taxon>Bacteria</taxon>
        <taxon>Bacillati</taxon>
        <taxon>Actinomycetota</taxon>
        <taxon>Actinomycetes</taxon>
        <taxon>Kitasatosporales</taxon>
        <taxon>Streptomycetaceae</taxon>
        <taxon>Kitasatospora</taxon>
    </lineage>
</organism>
<feature type="transmembrane region" description="Helical" evidence="1">
    <location>
        <begin position="33"/>
        <end position="53"/>
    </location>
</feature>
<sequence>MALWAGAHKAGTLPWLACAVVDAGGSHVSNTVFLLLSLGPLAMVLAMIAGHGWSESKDTYTGEVTGRVVRSSAGTYGPMSHHVIDIRTDDGRELSIEVSDRTYRSLAVGDRVVKEWGKRWPERSE</sequence>
<reference evidence="4" key="1">
    <citation type="journal article" date="2019" name="Int. J. Syst. Evol. Microbiol.">
        <title>The Global Catalogue of Microorganisms (GCM) 10K type strain sequencing project: providing services to taxonomists for standard genome sequencing and annotation.</title>
        <authorList>
            <consortium name="The Broad Institute Genomics Platform"/>
            <consortium name="The Broad Institute Genome Sequencing Center for Infectious Disease"/>
            <person name="Wu L."/>
            <person name="Ma J."/>
        </authorList>
    </citation>
    <scope>NUCLEOTIDE SEQUENCE [LARGE SCALE GENOMIC DNA]</scope>
    <source>
        <strain evidence="4">JCM 13006</strain>
    </source>
</reference>
<dbReference type="EMBL" id="BAABIS010000001">
    <property type="protein sequence ID" value="GAA4835462.1"/>
    <property type="molecule type" value="Genomic_DNA"/>
</dbReference>
<comment type="caution">
    <text evidence="3">The sequence shown here is derived from an EMBL/GenBank/DDBJ whole genome shotgun (WGS) entry which is preliminary data.</text>
</comment>
<evidence type="ECO:0000313" key="4">
    <source>
        <dbReference type="Proteomes" id="UP001501752"/>
    </source>
</evidence>
<gene>
    <name evidence="3" type="ORF">GCM10023235_07740</name>
</gene>
<keyword evidence="1" id="KW-1133">Transmembrane helix</keyword>
<dbReference type="Pfam" id="PF24315">
    <property type="entry name" value="DUF7489"/>
    <property type="match status" value="1"/>
</dbReference>
<keyword evidence="4" id="KW-1185">Reference proteome</keyword>
<evidence type="ECO:0000256" key="1">
    <source>
        <dbReference type="SAM" id="Phobius"/>
    </source>
</evidence>
<protein>
    <recommendedName>
        <fullName evidence="2">DUF7489 domain-containing protein</fullName>
    </recommendedName>
</protein>
<proteinExistence type="predicted"/>
<keyword evidence="1" id="KW-0812">Transmembrane</keyword>
<evidence type="ECO:0000313" key="3">
    <source>
        <dbReference type="EMBL" id="GAA4835462.1"/>
    </source>
</evidence>
<name>A0ABP9D937_9ACTN</name>
<feature type="domain" description="DUF7489" evidence="2">
    <location>
        <begin position="56"/>
        <end position="123"/>
    </location>
</feature>
<dbReference type="Proteomes" id="UP001501752">
    <property type="component" value="Unassembled WGS sequence"/>
</dbReference>
<evidence type="ECO:0000259" key="2">
    <source>
        <dbReference type="Pfam" id="PF24315"/>
    </source>
</evidence>
<keyword evidence="1" id="KW-0472">Membrane</keyword>
<dbReference type="InterPro" id="IPR055912">
    <property type="entry name" value="DUF7489"/>
</dbReference>